<dbReference type="InterPro" id="IPR007374">
    <property type="entry name" value="ASCH_domain"/>
</dbReference>
<organism evidence="2 3">
    <name type="scientific">Dactylosporangium darangshiense</name>
    <dbReference type="NCBI Taxonomy" id="579108"/>
    <lineage>
        <taxon>Bacteria</taxon>
        <taxon>Bacillati</taxon>
        <taxon>Actinomycetota</taxon>
        <taxon>Actinomycetes</taxon>
        <taxon>Micromonosporales</taxon>
        <taxon>Micromonosporaceae</taxon>
        <taxon>Dactylosporangium</taxon>
    </lineage>
</organism>
<accession>A0ABP8DID5</accession>
<proteinExistence type="predicted"/>
<dbReference type="SUPFAM" id="SSF88697">
    <property type="entry name" value="PUA domain-like"/>
    <property type="match status" value="1"/>
</dbReference>
<dbReference type="SMART" id="SM01022">
    <property type="entry name" value="ASCH"/>
    <property type="match status" value="1"/>
</dbReference>
<dbReference type="Gene3D" id="2.30.130.30">
    <property type="entry name" value="Hypothetical protein"/>
    <property type="match status" value="1"/>
</dbReference>
<comment type="caution">
    <text evidence="2">The sequence shown here is derived from an EMBL/GenBank/DDBJ whole genome shotgun (WGS) entry which is preliminary data.</text>
</comment>
<dbReference type="Proteomes" id="UP001500620">
    <property type="component" value="Unassembled WGS sequence"/>
</dbReference>
<feature type="domain" description="ASCH" evidence="1">
    <location>
        <begin position="9"/>
        <end position="103"/>
    </location>
</feature>
<dbReference type="RefSeq" id="WP_345133524.1">
    <property type="nucleotide sequence ID" value="NZ_BAABAT010000024.1"/>
</dbReference>
<sequence length="149" mass="16723">MTVERTLLLSLRPRFADAILAGTKTIEVRRRPVNASAGTPIILYASSPRRAVVGTARLSAVHSDDHNTAWRRYRHTLGLARREFDAYLEGTSQVYLLHLGNVCRLNQPLPLQRLREDGPFQPPQSFRYVAASDPSRLRDLVHPIAALTS</sequence>
<dbReference type="InterPro" id="IPR015947">
    <property type="entry name" value="PUA-like_sf"/>
</dbReference>
<gene>
    <name evidence="2" type="ORF">GCM10022255_069800</name>
</gene>
<keyword evidence="3" id="KW-1185">Reference proteome</keyword>
<evidence type="ECO:0000313" key="3">
    <source>
        <dbReference type="Proteomes" id="UP001500620"/>
    </source>
</evidence>
<evidence type="ECO:0000259" key="1">
    <source>
        <dbReference type="SMART" id="SM01022"/>
    </source>
</evidence>
<reference evidence="3" key="1">
    <citation type="journal article" date="2019" name="Int. J. Syst. Evol. Microbiol.">
        <title>The Global Catalogue of Microorganisms (GCM) 10K type strain sequencing project: providing services to taxonomists for standard genome sequencing and annotation.</title>
        <authorList>
            <consortium name="The Broad Institute Genomics Platform"/>
            <consortium name="The Broad Institute Genome Sequencing Center for Infectious Disease"/>
            <person name="Wu L."/>
            <person name="Ma J."/>
        </authorList>
    </citation>
    <scope>NUCLEOTIDE SEQUENCE [LARGE SCALE GENOMIC DNA]</scope>
    <source>
        <strain evidence="3">JCM 17441</strain>
    </source>
</reference>
<dbReference type="Pfam" id="PF04266">
    <property type="entry name" value="ASCH"/>
    <property type="match status" value="1"/>
</dbReference>
<evidence type="ECO:0000313" key="2">
    <source>
        <dbReference type="EMBL" id="GAA4256541.1"/>
    </source>
</evidence>
<dbReference type="EMBL" id="BAABAT010000024">
    <property type="protein sequence ID" value="GAA4256541.1"/>
    <property type="molecule type" value="Genomic_DNA"/>
</dbReference>
<name>A0ABP8DID5_9ACTN</name>
<protein>
    <recommendedName>
        <fullName evidence="1">ASCH domain-containing protein</fullName>
    </recommendedName>
</protein>